<comment type="caution">
    <text evidence="2">The sequence shown here is derived from an EMBL/GenBank/DDBJ whole genome shotgun (WGS) entry which is preliminary data.</text>
</comment>
<dbReference type="RefSeq" id="WP_345688773.1">
    <property type="nucleotide sequence ID" value="NZ_BAABRO010000026.1"/>
</dbReference>
<accession>A0ABP9VZV6</accession>
<reference evidence="2 3" key="1">
    <citation type="submission" date="2024-02" db="EMBL/GenBank/DDBJ databases">
        <title>Rhodopirellula caenicola NBRC 110016.</title>
        <authorList>
            <person name="Ichikawa N."/>
            <person name="Katano-Makiyama Y."/>
            <person name="Hidaka K."/>
        </authorList>
    </citation>
    <scope>NUCLEOTIDE SEQUENCE [LARGE SCALE GENOMIC DNA]</scope>
    <source>
        <strain evidence="2 3">NBRC 110016</strain>
    </source>
</reference>
<evidence type="ECO:0000256" key="1">
    <source>
        <dbReference type="SAM" id="MobiDB-lite"/>
    </source>
</evidence>
<dbReference type="Proteomes" id="UP001416858">
    <property type="component" value="Unassembled WGS sequence"/>
</dbReference>
<dbReference type="EMBL" id="BAABRO010000026">
    <property type="protein sequence ID" value="GAA5510659.1"/>
    <property type="molecule type" value="Genomic_DNA"/>
</dbReference>
<dbReference type="Gene3D" id="3.20.20.80">
    <property type="entry name" value="Glycosidases"/>
    <property type="match status" value="1"/>
</dbReference>
<gene>
    <name evidence="2" type="ORF">Rcae01_06169</name>
</gene>
<evidence type="ECO:0000313" key="2">
    <source>
        <dbReference type="EMBL" id="GAA5510659.1"/>
    </source>
</evidence>
<name>A0ABP9VZV6_9BACT</name>
<feature type="region of interest" description="Disordered" evidence="1">
    <location>
        <begin position="672"/>
        <end position="691"/>
    </location>
</feature>
<protein>
    <recommendedName>
        <fullName evidence="4">Glycoside hydrolase family 42 N-terminal domain-containing protein</fullName>
    </recommendedName>
</protein>
<dbReference type="InterPro" id="IPR017853">
    <property type="entry name" value="GH"/>
</dbReference>
<evidence type="ECO:0008006" key="4">
    <source>
        <dbReference type="Google" id="ProtNLM"/>
    </source>
</evidence>
<sequence length="893" mass="98101">MMKPGLLRNLKTPLLMALVLAWCSPLHGQMIWIEGEDAVNSTMRGHNWYDSVKTAELSGNDWLSHFADGDMPVARFEFDVSAAGRYELWLRANPIASAISVRVNGGTWAPVAPQKHEQSVNIAADGQPDLRFVAWIKADPVSLSEGKNSLEVRFESQNNRHGGLDCFVLSRQPFLPQGKLRPGEKTGLADPGTWAFEPDRDAFSPDSLLDLSSMNEKPAGAKGRVARSPDGESFVDGGGKPLRFWAVNTSVQHRDDIEAVREHARWLAKRGVNMVRHHGHLAPRNGQKLDDVNTEDIEAAWRLVAAMKENGIYVTLSPYWAISVKPDPAWGLKDAEGENLTGLLFFDARLQAAYKRWLKQLLTPPNPHTGIPLAQDPALAIFQIQNEDSLLFWTENAIQGEQRVELGRQFADWLNAKHGSLDNAVRVWGGTARCKGDDFANDIVMPHQIWQLTQDHHGPMAKRLADQLAFYTERMRDFNLSIAKFLKEEIGYEGLINAGNWRTADQAKLLDAERYAYAANDVIGVNRYYTGGNHTNPTDNHRAGYLISRGDLFDGISALRQPWAFPLALRQVSGHPMIVSESAWVPPLRYQTEGPFLVAAYGAMTGVDIFYWFTTDQIGFGPPMEKWQLSTPAQIGMFPAAAVMFRQGYIRQGEPALVESRNLNDVFNRQPPLLPEESGFDPNRDSSTQATKAEAARQGTITPLTYLAGPVEVAFDSGETQLADISSLIDTDKRTVRSITGELNWNYGDGYCTLNAAKAQGAAGNLAAAGTISLGTLTLRCDNDYATVLAVSMDGVNLSESKQVLLQIGTVARPHGWKTEPAGGGKSQRIVNLGSSPWNIDNASADVTLSNSGLSQATLLDANGIAIADLPVQKNVDGLSLTLPPNAFYILLR</sequence>
<proteinExistence type="predicted"/>
<dbReference type="SUPFAM" id="SSF51445">
    <property type="entry name" value="(Trans)glycosidases"/>
    <property type="match status" value="1"/>
</dbReference>
<evidence type="ECO:0000313" key="3">
    <source>
        <dbReference type="Proteomes" id="UP001416858"/>
    </source>
</evidence>
<organism evidence="2 3">
    <name type="scientific">Novipirellula caenicola</name>
    <dbReference type="NCBI Taxonomy" id="1536901"/>
    <lineage>
        <taxon>Bacteria</taxon>
        <taxon>Pseudomonadati</taxon>
        <taxon>Planctomycetota</taxon>
        <taxon>Planctomycetia</taxon>
        <taxon>Pirellulales</taxon>
        <taxon>Pirellulaceae</taxon>
        <taxon>Novipirellula</taxon>
    </lineage>
</organism>
<keyword evidence="3" id="KW-1185">Reference proteome</keyword>
<dbReference type="Gene3D" id="2.60.120.260">
    <property type="entry name" value="Galactose-binding domain-like"/>
    <property type="match status" value="1"/>
</dbReference>